<reference evidence="2 3" key="1">
    <citation type="submission" date="2021-06" db="EMBL/GenBank/DDBJ databases">
        <title>Gemonas diversity in paddy soil.</title>
        <authorList>
            <person name="Liu G."/>
        </authorList>
    </citation>
    <scope>NUCLEOTIDE SEQUENCE [LARGE SCALE GENOMIC DNA]</scope>
    <source>
        <strain evidence="2 3">RG10</strain>
    </source>
</reference>
<dbReference type="PROSITE" id="PS51257">
    <property type="entry name" value="PROKAR_LIPOPROTEIN"/>
    <property type="match status" value="1"/>
</dbReference>
<gene>
    <name evidence="2" type="ORF">KP004_13345</name>
</gene>
<keyword evidence="1" id="KW-0732">Signal</keyword>
<evidence type="ECO:0008006" key="4">
    <source>
        <dbReference type="Google" id="ProtNLM"/>
    </source>
</evidence>
<feature type="signal peptide" evidence="1">
    <location>
        <begin position="1"/>
        <end position="25"/>
    </location>
</feature>
<dbReference type="EMBL" id="CP076723">
    <property type="protein sequence ID" value="QWV92202.1"/>
    <property type="molecule type" value="Genomic_DNA"/>
</dbReference>
<accession>A0ABX8J650</accession>
<keyword evidence="3" id="KW-1185">Reference proteome</keyword>
<evidence type="ECO:0000313" key="3">
    <source>
        <dbReference type="Proteomes" id="UP000683557"/>
    </source>
</evidence>
<evidence type="ECO:0000256" key="1">
    <source>
        <dbReference type="SAM" id="SignalP"/>
    </source>
</evidence>
<proteinExistence type="predicted"/>
<feature type="chain" id="PRO_5047270795" description="Lipoprotein" evidence="1">
    <location>
        <begin position="26"/>
        <end position="171"/>
    </location>
</feature>
<dbReference type="RefSeq" id="WP_216799020.1">
    <property type="nucleotide sequence ID" value="NZ_CP076723.1"/>
</dbReference>
<sequence>MRLLWLAMLCLLLAACGGGSGSSGAPGDDGNVLTPEPAAGTARLTVGTQGPAADSVFYAAQFTLRLPAGASLPVATGSTLLPEGALVPAVSGSYSGANILEPAGTASGPLLLVNIAHPGGLTVGPLATLTCQVAAGVTPAAAAFTLDGFSARDANGAVIPGITARLTLQTQ</sequence>
<protein>
    <recommendedName>
        <fullName evidence="4">Lipoprotein</fullName>
    </recommendedName>
</protein>
<organism evidence="2 3">
    <name type="scientific">Geomonas oryzisoli</name>
    <dbReference type="NCBI Taxonomy" id="2847992"/>
    <lineage>
        <taxon>Bacteria</taxon>
        <taxon>Pseudomonadati</taxon>
        <taxon>Thermodesulfobacteriota</taxon>
        <taxon>Desulfuromonadia</taxon>
        <taxon>Geobacterales</taxon>
        <taxon>Geobacteraceae</taxon>
        <taxon>Geomonas</taxon>
    </lineage>
</organism>
<evidence type="ECO:0000313" key="2">
    <source>
        <dbReference type="EMBL" id="QWV92202.1"/>
    </source>
</evidence>
<dbReference type="Proteomes" id="UP000683557">
    <property type="component" value="Chromosome"/>
</dbReference>
<name>A0ABX8J650_9BACT</name>